<dbReference type="CDD" id="cd00041">
    <property type="entry name" value="CUB"/>
    <property type="match status" value="1"/>
</dbReference>
<dbReference type="SUPFAM" id="SSF56988">
    <property type="entry name" value="Anthrax protective antigen"/>
    <property type="match status" value="1"/>
</dbReference>
<comment type="caution">
    <text evidence="8">The sequence shown here is derived from an EMBL/GenBank/DDBJ whole genome shotgun (WGS) entry which is preliminary data.</text>
</comment>
<dbReference type="PANTHER" id="PTHR11878">
    <property type="entry name" value="SODIUM/CALCIUM EXCHANGER"/>
    <property type="match status" value="1"/>
</dbReference>
<feature type="domain" description="PA14" evidence="7">
    <location>
        <begin position="407"/>
        <end position="544"/>
    </location>
</feature>
<dbReference type="Pfam" id="PF07691">
    <property type="entry name" value="PA14"/>
    <property type="match status" value="1"/>
</dbReference>
<dbReference type="Gene3D" id="2.60.40.2030">
    <property type="match status" value="2"/>
</dbReference>
<dbReference type="Proteomes" id="UP000285794">
    <property type="component" value="Unassembled WGS sequence"/>
</dbReference>
<evidence type="ECO:0000256" key="3">
    <source>
        <dbReference type="ARBA" id="ARBA00022837"/>
    </source>
</evidence>
<dbReference type="NCBIfam" id="NF038133">
    <property type="entry name" value="choice_anch_L"/>
    <property type="match status" value="1"/>
</dbReference>
<dbReference type="Gene3D" id="3.90.182.10">
    <property type="entry name" value="Toxin - Anthrax Protective Antigen,domain 1"/>
    <property type="match status" value="1"/>
</dbReference>
<dbReference type="InterPro" id="IPR003644">
    <property type="entry name" value="Calx_beta"/>
</dbReference>
<dbReference type="InterPro" id="IPR035914">
    <property type="entry name" value="Sperma_CUB_dom_sf"/>
</dbReference>
<dbReference type="SMART" id="SM00042">
    <property type="entry name" value="CUB"/>
    <property type="match status" value="1"/>
</dbReference>
<protein>
    <recommendedName>
        <fullName evidence="10">PA14 domain-containing protein</fullName>
    </recommendedName>
</protein>
<dbReference type="InterPro" id="IPR051171">
    <property type="entry name" value="CaCA"/>
</dbReference>
<keyword evidence="5" id="KW-1015">Disulfide bond</keyword>
<dbReference type="GO" id="GO:0030001">
    <property type="term" value="P:metal ion transport"/>
    <property type="evidence" value="ECO:0007669"/>
    <property type="project" value="TreeGrafter"/>
</dbReference>
<evidence type="ECO:0000256" key="5">
    <source>
        <dbReference type="ARBA" id="ARBA00023157"/>
    </source>
</evidence>
<feature type="domain" description="CUB" evidence="6">
    <location>
        <begin position="36"/>
        <end position="165"/>
    </location>
</feature>
<evidence type="ECO:0000259" key="6">
    <source>
        <dbReference type="PROSITE" id="PS01180"/>
    </source>
</evidence>
<dbReference type="Gene3D" id="2.60.120.290">
    <property type="entry name" value="Spermadhesin, CUB domain"/>
    <property type="match status" value="1"/>
</dbReference>
<name>A0A425Y5I1_9BACT</name>
<keyword evidence="2" id="KW-0677">Repeat</keyword>
<dbReference type="InterPro" id="IPR049804">
    <property type="entry name" value="Choice_anch_L"/>
</dbReference>
<dbReference type="InterPro" id="IPR000859">
    <property type="entry name" value="CUB_dom"/>
</dbReference>
<keyword evidence="4" id="KW-0813">Transport</keyword>
<dbReference type="InterPro" id="IPR038081">
    <property type="entry name" value="CalX-like_sf"/>
</dbReference>
<gene>
    <name evidence="8" type="ORF">DWB61_03920</name>
</gene>
<evidence type="ECO:0008006" key="10">
    <source>
        <dbReference type="Google" id="ProtNLM"/>
    </source>
</evidence>
<reference evidence="8 9" key="1">
    <citation type="submission" date="2018-07" db="EMBL/GenBank/DDBJ databases">
        <title>Draft genome sequence of Ancylomarina sp. M1P.</title>
        <authorList>
            <person name="Yadav S."/>
            <person name="Villanueva L."/>
            <person name="Damste J.S.S."/>
        </authorList>
    </citation>
    <scope>NUCLEOTIDE SEQUENCE [LARGE SCALE GENOMIC DNA]</scope>
    <source>
        <strain evidence="8 9">M1P</strain>
    </source>
</reference>
<evidence type="ECO:0000259" key="7">
    <source>
        <dbReference type="PROSITE" id="PS51820"/>
    </source>
</evidence>
<dbReference type="InterPro" id="IPR011658">
    <property type="entry name" value="PA14_dom"/>
</dbReference>
<dbReference type="PANTHER" id="PTHR11878:SF65">
    <property type="entry name" value="NA_CA-EXCHANGE PROTEIN, ISOFORM G"/>
    <property type="match status" value="1"/>
</dbReference>
<dbReference type="SUPFAM" id="SSF141072">
    <property type="entry name" value="CalX-like"/>
    <property type="match status" value="2"/>
</dbReference>
<keyword evidence="9" id="KW-1185">Reference proteome</keyword>
<dbReference type="GO" id="GO:0016020">
    <property type="term" value="C:membrane"/>
    <property type="evidence" value="ECO:0007669"/>
    <property type="project" value="InterPro"/>
</dbReference>
<evidence type="ECO:0000313" key="9">
    <source>
        <dbReference type="Proteomes" id="UP000285794"/>
    </source>
</evidence>
<dbReference type="SUPFAM" id="SSF49854">
    <property type="entry name" value="Spermadhesin, CUB domain"/>
    <property type="match status" value="1"/>
</dbReference>
<dbReference type="GO" id="GO:0007154">
    <property type="term" value="P:cell communication"/>
    <property type="evidence" value="ECO:0007669"/>
    <property type="project" value="InterPro"/>
</dbReference>
<evidence type="ECO:0000313" key="8">
    <source>
        <dbReference type="EMBL" id="RRG23549.1"/>
    </source>
</evidence>
<dbReference type="PROSITE" id="PS01180">
    <property type="entry name" value="CUB"/>
    <property type="match status" value="1"/>
</dbReference>
<keyword evidence="3" id="KW-0106">Calcium</keyword>
<dbReference type="PROSITE" id="PS51820">
    <property type="entry name" value="PA14"/>
    <property type="match status" value="1"/>
</dbReference>
<proteinExistence type="predicted"/>
<organism evidence="8 9">
    <name type="scientific">Ancylomarina euxinus</name>
    <dbReference type="NCBI Taxonomy" id="2283627"/>
    <lineage>
        <taxon>Bacteria</taxon>
        <taxon>Pseudomonadati</taxon>
        <taxon>Bacteroidota</taxon>
        <taxon>Bacteroidia</taxon>
        <taxon>Marinilabiliales</taxon>
        <taxon>Marinifilaceae</taxon>
        <taxon>Ancylomarina</taxon>
    </lineage>
</organism>
<evidence type="ECO:0000256" key="4">
    <source>
        <dbReference type="ARBA" id="ARBA00023065"/>
    </source>
</evidence>
<dbReference type="Pfam" id="PF00431">
    <property type="entry name" value="CUB"/>
    <property type="match status" value="1"/>
</dbReference>
<sequence>MSFMNNFYIKPFLLTLLFVLINSVVFAQKTYRMGDPSPIVYVQTGEVFYDSGLSRDYSGGESSIIVFESSPGTKIKVIFEEFEVEDLEWINPQRGKGYWADTDYLIAYDGGEISSRQIGKYYGTTGKGRVNRPNVITSSGSSITFSFSSDSYSVESGWKARFEIVSDSDPCITSVGGLTIWAENFEGVNQGWSADSPISIITRSLNKILAGTNVSGSRKWVTDKIDISNYHDLKCSIDIGSWGNKLDNTDYLAIYYSVDGRGDVEFSVNGNQNNDISAQTACSNIPEGDELTIKVVMSNDQTTEHYYVDNIVVSGESNIIGNSPNATCRDITVKLDNSGNANITTADLNNGSNDIETAEADLILSLDKSIFTCDDIGFQMVTFTVEDKDGNVSTCKSTVTIEDKCSPSLFNLTAEYYQGMDFQNLIYSESVTKINSSWGTGSPNTALLGNDYFSIRYSGDFVVPKTGDYTFYTTSDDGVRLIIDGSNVINNWTNHAPTSNSGTVNLNKGLHTITLEYYENTGGAVVELEWATSEIARQVFSESSIINNTIVEVAVELNASGEAILDATTLDPGYIDACGINTRMLNKANFSYDDLGDNTVVLTIEDNNGNTATHEVKVTVKEMPKLTFSPVPSTIEEGVGTAVIKASLNKISSKEISFEWCTEDLTAIKGSDYNGVGWTKVTIPAGELSVDLQVTIIDDDIHEADEEFTVFNTKVVNAISGVDRINCIIIDNDKPLPILSISDISVEEGVGSAIFEARLNKISSNSVSFRWSTSDWTARQPRDYSRKPWTNVTIPAGQLSVDLPVTINDDDEHESDEKFTCYLSNVNNAVLPKDNAVCTIVDNENSASIEVDLKSPQNVFTANQLVQDVLVTGCLTASNVNYSGDEEFGIGYFEAGNSDFPLKSGIILSTGEVLQAIGPNKGGNASNTIDGSSWDSDVFRLAGNTAKDAQILEFDFVPAGDKLEFRYIFASEEYPEFVGQGYNDVFGFILSGPDIKDVFQNDGMNIALIPGTNMIVSIDNVNVSKNSQFYVNGEDGFATRFDGFTTVLTASAKVTPCQTYHIRLIISDVFDSRINSAVFLEANSFKSNEVRVDNMIGEIVGDLDVMYEGCDGSFMRFTRNEDYDIDEEISFDIDVSGTASNQVDASPDYIYTDGSGKMIGDGSFPSSILIPAGEAYVDYHYKALDDSEIEGDETIIFRIDKCPCDGSEYYEKTVKIINSPKVDGVASAAIQCVGGGNPIATLTVQLANGMDSKNYLYSFDGGLTFDANNVKSIVGTSPDGSDLVGKSFSIVVKDLFSCGDNTLNMLTTIPNISPVTSDAGGDRKMCKGVGIQLMGKPGPFCEWSCSSPEIMKHLSNKNISNPWVADDIPGGSYEFTLRVQDKPGDNPICFEDSKMILTVLESPIIESVTAGSYSLCSEVSTVLDAIVTNMAVTYSWNPSVGLNDANISNPVFSADVLNHESRSYTLTVKSKSPGNECISVANLEQPINIYPNPTVSLNSTESHLCSNGLNGEIKVSASGGTPKLTNPLYDFSWNPAAVNSDHVTGLAPNLYTVTVIDDKGCRVSLETQVNPKPKPIGIFFE</sequence>
<dbReference type="Pfam" id="PF03160">
    <property type="entry name" value="Calx-beta"/>
    <property type="match status" value="2"/>
</dbReference>
<dbReference type="EMBL" id="QQWG01000003">
    <property type="protein sequence ID" value="RRG23549.1"/>
    <property type="molecule type" value="Genomic_DNA"/>
</dbReference>
<dbReference type="SMART" id="SM00237">
    <property type="entry name" value="Calx_beta"/>
    <property type="match status" value="2"/>
</dbReference>
<accession>A0A425Y5I1</accession>
<keyword evidence="4" id="KW-0406">Ion transport</keyword>
<dbReference type="SMART" id="SM00758">
    <property type="entry name" value="PA14"/>
    <property type="match status" value="1"/>
</dbReference>
<keyword evidence="1" id="KW-0732">Signal</keyword>
<evidence type="ECO:0000256" key="1">
    <source>
        <dbReference type="ARBA" id="ARBA00022729"/>
    </source>
</evidence>
<evidence type="ECO:0000256" key="2">
    <source>
        <dbReference type="ARBA" id="ARBA00022737"/>
    </source>
</evidence>
<dbReference type="InterPro" id="IPR037524">
    <property type="entry name" value="PA14/GLEYA"/>
</dbReference>